<dbReference type="InterPro" id="IPR021109">
    <property type="entry name" value="Peptidase_aspartic_dom_sf"/>
</dbReference>
<dbReference type="Gramene" id="AUR62000913-RA">
    <property type="protein sequence ID" value="AUR62000913-RA:cds"/>
    <property type="gene ID" value="AUR62000913"/>
</dbReference>
<keyword evidence="2" id="KW-0645">Protease</keyword>
<dbReference type="Pfam" id="PF14543">
    <property type="entry name" value="TAXi_N"/>
    <property type="match status" value="1"/>
</dbReference>
<keyword evidence="4" id="KW-0378">Hydrolase</keyword>
<dbReference type="AlphaFoldDB" id="A0A803KPF7"/>
<sequence length="429" mass="47435">MIPIDSSELQIVAQSFTPQQRHQFLMNISLSRTSSLSPKRRHSNSSTNSLESTVWWRLSNFFVTQVFFGTSSNLFGPYLLLDSGDDNTWVQCDGCNPCFEVSGGNPRVQDSLTYKLLSPDDPRCVPRYIYDQSCGFLNEYMAGAVSSSGPMGTDTFLFINSQTQKPDFIQDLAFGCGLINRNINFGQNDGPQNTIAGLFGLSPGPRSFPNQLDAQIQGKFSFCLTSWAEPNLGRSTMYFGDSAQSQGPNVQQIPMHARERYHLYFSGISVNGNRLSIDPSICALTDDDASKGTGFFVDSGAPTTILPKTAYQALRAAMVDYFAQYGWQTIGGQTFDLCYTATPKEGQSFPSVVFHFSKGDQGGEVDWTMDKDNMFVRFDQIDGFCMVVGEIPDPGPCLLGAYQLANFKVSFDVKNGIFSFAPQRCQENL</sequence>
<keyword evidence="3" id="KW-0064">Aspartyl protease</keyword>
<name>A0A803KPF7_CHEQI</name>
<organism evidence="7 8">
    <name type="scientific">Chenopodium quinoa</name>
    <name type="common">Quinoa</name>
    <dbReference type="NCBI Taxonomy" id="63459"/>
    <lineage>
        <taxon>Eukaryota</taxon>
        <taxon>Viridiplantae</taxon>
        <taxon>Streptophyta</taxon>
        <taxon>Embryophyta</taxon>
        <taxon>Tracheophyta</taxon>
        <taxon>Spermatophyta</taxon>
        <taxon>Magnoliopsida</taxon>
        <taxon>eudicotyledons</taxon>
        <taxon>Gunneridae</taxon>
        <taxon>Pentapetalae</taxon>
        <taxon>Caryophyllales</taxon>
        <taxon>Chenopodiaceae</taxon>
        <taxon>Chenopodioideae</taxon>
        <taxon>Atripliceae</taxon>
        <taxon>Chenopodium</taxon>
    </lineage>
</organism>
<dbReference type="InterPro" id="IPR032799">
    <property type="entry name" value="TAXi_C"/>
</dbReference>
<dbReference type="PROSITE" id="PS51767">
    <property type="entry name" value="PEPTIDASE_A1"/>
    <property type="match status" value="1"/>
</dbReference>
<dbReference type="EnsemblPlants" id="AUR62000913-RA">
    <property type="protein sequence ID" value="AUR62000913-RA:cds"/>
    <property type="gene ID" value="AUR62000913"/>
</dbReference>
<reference evidence="7" key="1">
    <citation type="journal article" date="2017" name="Nature">
        <title>The genome of Chenopodium quinoa.</title>
        <authorList>
            <person name="Jarvis D.E."/>
            <person name="Ho Y.S."/>
            <person name="Lightfoot D.J."/>
            <person name="Schmoeckel S.M."/>
            <person name="Li B."/>
            <person name="Borm T.J.A."/>
            <person name="Ohyanagi H."/>
            <person name="Mineta K."/>
            <person name="Michell C.T."/>
            <person name="Saber N."/>
            <person name="Kharbatia N.M."/>
            <person name="Rupper R.R."/>
            <person name="Sharp A.R."/>
            <person name="Dally N."/>
            <person name="Boughton B.A."/>
            <person name="Woo Y.H."/>
            <person name="Gao G."/>
            <person name="Schijlen E.G.W.M."/>
            <person name="Guo X."/>
            <person name="Momin A.A."/>
            <person name="Negrao S."/>
            <person name="Al-Babili S."/>
            <person name="Gehring C."/>
            <person name="Roessner U."/>
            <person name="Jung C."/>
            <person name="Murphy K."/>
            <person name="Arold S.T."/>
            <person name="Gojobori T."/>
            <person name="van der Linden C.G."/>
            <person name="van Loo E.N."/>
            <person name="Jellen E.N."/>
            <person name="Maughan P.J."/>
            <person name="Tester M."/>
        </authorList>
    </citation>
    <scope>NUCLEOTIDE SEQUENCE [LARGE SCALE GENOMIC DNA]</scope>
    <source>
        <strain evidence="7">cv. PI 614886</strain>
    </source>
</reference>
<keyword evidence="5" id="KW-0325">Glycoprotein</keyword>
<evidence type="ECO:0000313" key="8">
    <source>
        <dbReference type="Proteomes" id="UP000596660"/>
    </source>
</evidence>
<dbReference type="SUPFAM" id="SSF50630">
    <property type="entry name" value="Acid proteases"/>
    <property type="match status" value="1"/>
</dbReference>
<keyword evidence="8" id="KW-1185">Reference proteome</keyword>
<evidence type="ECO:0000256" key="4">
    <source>
        <dbReference type="ARBA" id="ARBA00022801"/>
    </source>
</evidence>
<dbReference type="Pfam" id="PF14541">
    <property type="entry name" value="TAXi_C"/>
    <property type="match status" value="1"/>
</dbReference>
<proteinExistence type="inferred from homology"/>
<evidence type="ECO:0000259" key="6">
    <source>
        <dbReference type="PROSITE" id="PS51767"/>
    </source>
</evidence>
<evidence type="ECO:0000256" key="5">
    <source>
        <dbReference type="ARBA" id="ARBA00023180"/>
    </source>
</evidence>
<accession>A0A803KPF7</accession>
<dbReference type="OMA" id="FAKEECH"/>
<dbReference type="GO" id="GO:0004190">
    <property type="term" value="F:aspartic-type endopeptidase activity"/>
    <property type="evidence" value="ECO:0007669"/>
    <property type="project" value="UniProtKB-KW"/>
</dbReference>
<evidence type="ECO:0000256" key="3">
    <source>
        <dbReference type="ARBA" id="ARBA00022750"/>
    </source>
</evidence>
<dbReference type="InterPro" id="IPR051708">
    <property type="entry name" value="Plant_Aspart_Prot_A1"/>
</dbReference>
<reference evidence="7" key="2">
    <citation type="submission" date="2021-03" db="UniProtKB">
        <authorList>
            <consortium name="EnsemblPlants"/>
        </authorList>
    </citation>
    <scope>IDENTIFICATION</scope>
</reference>
<dbReference type="PANTHER" id="PTHR47967:SF128">
    <property type="entry name" value="ASPARTIC PROTEINASE CDR1-LIKE"/>
    <property type="match status" value="1"/>
</dbReference>
<dbReference type="InterPro" id="IPR034161">
    <property type="entry name" value="Pepsin-like_plant"/>
</dbReference>
<dbReference type="Gene3D" id="2.40.70.10">
    <property type="entry name" value="Acid Proteases"/>
    <property type="match status" value="2"/>
</dbReference>
<comment type="similarity">
    <text evidence="1">Belongs to the peptidase A1 family.</text>
</comment>
<evidence type="ECO:0000256" key="1">
    <source>
        <dbReference type="ARBA" id="ARBA00007447"/>
    </source>
</evidence>
<evidence type="ECO:0000256" key="2">
    <source>
        <dbReference type="ARBA" id="ARBA00022670"/>
    </source>
</evidence>
<evidence type="ECO:0000313" key="7">
    <source>
        <dbReference type="EnsemblPlants" id="AUR62000913-RA:cds"/>
    </source>
</evidence>
<protein>
    <recommendedName>
        <fullName evidence="6">Peptidase A1 domain-containing protein</fullName>
    </recommendedName>
</protein>
<dbReference type="GO" id="GO:0006508">
    <property type="term" value="P:proteolysis"/>
    <property type="evidence" value="ECO:0007669"/>
    <property type="project" value="UniProtKB-KW"/>
</dbReference>
<feature type="domain" description="Peptidase A1" evidence="6">
    <location>
        <begin position="62"/>
        <end position="421"/>
    </location>
</feature>
<dbReference type="InterPro" id="IPR033121">
    <property type="entry name" value="PEPTIDASE_A1"/>
</dbReference>
<dbReference type="GO" id="GO:0005576">
    <property type="term" value="C:extracellular region"/>
    <property type="evidence" value="ECO:0007669"/>
    <property type="project" value="TreeGrafter"/>
</dbReference>
<dbReference type="PANTHER" id="PTHR47967">
    <property type="entry name" value="OS07G0603500 PROTEIN-RELATED"/>
    <property type="match status" value="1"/>
</dbReference>
<dbReference type="Proteomes" id="UP000596660">
    <property type="component" value="Unplaced"/>
</dbReference>
<dbReference type="InterPro" id="IPR032861">
    <property type="entry name" value="TAXi_N"/>
</dbReference>
<dbReference type="CDD" id="cd05476">
    <property type="entry name" value="pepsin_A_like_plant"/>
    <property type="match status" value="1"/>
</dbReference>